<dbReference type="InterPro" id="IPR009072">
    <property type="entry name" value="Histone-fold"/>
</dbReference>
<dbReference type="SMART" id="SM00576">
    <property type="entry name" value="BTP"/>
    <property type="match status" value="1"/>
</dbReference>
<evidence type="ECO:0000256" key="7">
    <source>
        <dbReference type="SAM" id="MobiDB-lite"/>
    </source>
</evidence>
<comment type="subcellular location">
    <subcellularLocation>
        <location evidence="1">Nucleus</location>
    </subcellularLocation>
</comment>
<proteinExistence type="inferred from homology"/>
<dbReference type="PANTHER" id="PTHR46469">
    <property type="entry name" value="TRANSCRIPTION INITIATION FACTOR TFIID SUBUNIT 8"/>
    <property type="match status" value="1"/>
</dbReference>
<sequence length="365" mass="40887">MSRASQSSSIYNPTAEELVYRKVLRQAVAAVCKQAGFELIEANLLELLTNMLLHYIMELGITTRQVTEVAGRTISTPSDVILAAIELGTSVMDLPPFLTKCRTHGSLIIATPKVQNPPNVPTPLRVGDARPHPSHIPDYLPTFPDPHTYIRTEISGDPDLTYEKVREQAAQIKRDTEVSLKNFMLRIHPSISLFADFESKVRREAKQYLEEQSRSKKARILARQSKITAEELKNDLKDGVDVEMPDIFEDEQSSEGQLNGYVDDVLDEEIYELEDTENSLVSRRVPEYCRIIEPILDNRPYIAALMCDEQLDEGAESPETPVTISPRPSAAPGTNSFGSEEQTVEDNPYLRAPRIPLSSSESMES</sequence>
<evidence type="ECO:0000256" key="3">
    <source>
        <dbReference type="ARBA" id="ARBA00017307"/>
    </source>
</evidence>
<dbReference type="CDD" id="cd08049">
    <property type="entry name" value="TAF8"/>
    <property type="match status" value="1"/>
</dbReference>
<feature type="domain" description="Bromodomain associated" evidence="8">
    <location>
        <begin position="17"/>
        <end position="93"/>
    </location>
</feature>
<evidence type="ECO:0000313" key="9">
    <source>
        <dbReference type="EMBL" id="MFH4975973.1"/>
    </source>
</evidence>
<comment type="similarity">
    <text evidence="2">Belongs to the TAF8 family.</text>
</comment>
<evidence type="ECO:0000259" key="8">
    <source>
        <dbReference type="SMART" id="SM00576"/>
    </source>
</evidence>
<dbReference type="GO" id="GO:0005634">
    <property type="term" value="C:nucleus"/>
    <property type="evidence" value="ECO:0007669"/>
    <property type="project" value="UniProtKB-SubCell"/>
</dbReference>
<dbReference type="Gene3D" id="1.10.20.10">
    <property type="entry name" value="Histone, subunit A"/>
    <property type="match status" value="1"/>
</dbReference>
<evidence type="ECO:0000256" key="2">
    <source>
        <dbReference type="ARBA" id="ARBA00008767"/>
    </source>
</evidence>
<dbReference type="Pfam" id="PF07524">
    <property type="entry name" value="Bromo_TP"/>
    <property type="match status" value="1"/>
</dbReference>
<dbReference type="Proteomes" id="UP001608902">
    <property type="component" value="Unassembled WGS sequence"/>
</dbReference>
<evidence type="ECO:0000313" key="10">
    <source>
        <dbReference type="Proteomes" id="UP001608902"/>
    </source>
</evidence>
<protein>
    <recommendedName>
        <fullName evidence="3">Transcription initiation factor TFIID subunit 8</fullName>
    </recommendedName>
</protein>
<dbReference type="AlphaFoldDB" id="A0ABD6EGB3"/>
<dbReference type="PANTHER" id="PTHR46469:SF1">
    <property type="entry name" value="TRANSCRIPTION INITIATION FACTOR TFIID SUBUNIT 8"/>
    <property type="match status" value="1"/>
</dbReference>
<keyword evidence="6" id="KW-0539">Nucleus</keyword>
<keyword evidence="10" id="KW-1185">Reference proteome</keyword>
<evidence type="ECO:0000256" key="5">
    <source>
        <dbReference type="ARBA" id="ARBA00023163"/>
    </source>
</evidence>
<gene>
    <name evidence="9" type="ORF">AB6A40_002682</name>
</gene>
<feature type="region of interest" description="Disordered" evidence="7">
    <location>
        <begin position="312"/>
        <end position="365"/>
    </location>
</feature>
<dbReference type="InterPro" id="IPR037818">
    <property type="entry name" value="TAF8"/>
</dbReference>
<dbReference type="InterPro" id="IPR019473">
    <property type="entry name" value="TFIID_su8_C"/>
</dbReference>
<organism evidence="9 10">
    <name type="scientific">Gnathostoma spinigerum</name>
    <dbReference type="NCBI Taxonomy" id="75299"/>
    <lineage>
        <taxon>Eukaryota</taxon>
        <taxon>Metazoa</taxon>
        <taxon>Ecdysozoa</taxon>
        <taxon>Nematoda</taxon>
        <taxon>Chromadorea</taxon>
        <taxon>Rhabditida</taxon>
        <taxon>Spirurina</taxon>
        <taxon>Gnathostomatomorpha</taxon>
        <taxon>Gnathostomatoidea</taxon>
        <taxon>Gnathostomatidae</taxon>
        <taxon>Gnathostoma</taxon>
    </lineage>
</organism>
<comment type="caution">
    <text evidence="9">The sequence shown here is derived from an EMBL/GenBank/DDBJ whole genome shotgun (WGS) entry which is preliminary data.</text>
</comment>
<evidence type="ECO:0000256" key="6">
    <source>
        <dbReference type="ARBA" id="ARBA00023242"/>
    </source>
</evidence>
<feature type="compositionally biased region" description="Polar residues" evidence="7">
    <location>
        <begin position="332"/>
        <end position="341"/>
    </location>
</feature>
<accession>A0ABD6EGB3</accession>
<evidence type="ECO:0000256" key="4">
    <source>
        <dbReference type="ARBA" id="ARBA00023015"/>
    </source>
</evidence>
<evidence type="ECO:0000256" key="1">
    <source>
        <dbReference type="ARBA" id="ARBA00004123"/>
    </source>
</evidence>
<dbReference type="EMBL" id="JBGFUD010001226">
    <property type="protein sequence ID" value="MFH4975973.1"/>
    <property type="molecule type" value="Genomic_DNA"/>
</dbReference>
<dbReference type="InterPro" id="IPR006565">
    <property type="entry name" value="BTP"/>
</dbReference>
<reference evidence="9 10" key="1">
    <citation type="submission" date="2024-08" db="EMBL/GenBank/DDBJ databases">
        <title>Gnathostoma spinigerum genome.</title>
        <authorList>
            <person name="Gonzalez-Bertolin B."/>
            <person name="Monzon S."/>
            <person name="Zaballos A."/>
            <person name="Jimenez P."/>
            <person name="Dekumyoy P."/>
            <person name="Varona S."/>
            <person name="Cuesta I."/>
            <person name="Sumanam S."/>
            <person name="Adisakwattana P."/>
            <person name="Gasser R.B."/>
            <person name="Hernandez-Gonzalez A."/>
            <person name="Young N.D."/>
            <person name="Perteguer M.J."/>
        </authorList>
    </citation>
    <scope>NUCLEOTIDE SEQUENCE [LARGE SCALE GENOMIC DNA]</scope>
    <source>
        <strain evidence="9">AL3</strain>
        <tissue evidence="9">Liver</tissue>
    </source>
</reference>
<dbReference type="Pfam" id="PF10406">
    <property type="entry name" value="TAF8_C"/>
    <property type="match status" value="1"/>
</dbReference>
<name>A0ABD6EGB3_9BILA</name>
<keyword evidence="4" id="KW-0805">Transcription regulation</keyword>
<keyword evidence="5" id="KW-0804">Transcription</keyword>